<keyword evidence="1" id="KW-0812">Transmembrane</keyword>
<feature type="transmembrane region" description="Helical" evidence="1">
    <location>
        <begin position="76"/>
        <end position="98"/>
    </location>
</feature>
<protein>
    <submittedName>
        <fullName evidence="2">ABC transporter permease</fullName>
    </submittedName>
</protein>
<organism evidence="2 3">
    <name type="scientific">Streptomyces armeniacus</name>
    <dbReference type="NCBI Taxonomy" id="83291"/>
    <lineage>
        <taxon>Bacteria</taxon>
        <taxon>Bacillati</taxon>
        <taxon>Actinomycetota</taxon>
        <taxon>Actinomycetes</taxon>
        <taxon>Kitasatosporales</taxon>
        <taxon>Streptomycetaceae</taxon>
        <taxon>Streptomyces</taxon>
    </lineage>
</organism>
<evidence type="ECO:0000313" key="3">
    <source>
        <dbReference type="Proteomes" id="UP000254425"/>
    </source>
</evidence>
<feature type="transmembrane region" description="Helical" evidence="1">
    <location>
        <begin position="216"/>
        <end position="236"/>
    </location>
</feature>
<reference evidence="2 3" key="1">
    <citation type="submission" date="2018-07" db="EMBL/GenBank/DDBJ databases">
        <title>Draft genome of the type strain Streptomyces armeniacus ATCC 15676.</title>
        <authorList>
            <person name="Labana P."/>
            <person name="Gosse J.T."/>
            <person name="Boddy C.N."/>
        </authorList>
    </citation>
    <scope>NUCLEOTIDE SEQUENCE [LARGE SCALE GENOMIC DNA]</scope>
    <source>
        <strain evidence="2 3">ATCC 15676</strain>
    </source>
</reference>
<name>A0A345XYL9_9ACTN</name>
<dbReference type="RefSeq" id="WP_208883862.1">
    <property type="nucleotide sequence ID" value="NZ_CP031320.1"/>
</dbReference>
<dbReference type="AlphaFoldDB" id="A0A345XYL9"/>
<dbReference type="EMBL" id="CP031320">
    <property type="protein sequence ID" value="AXK36735.1"/>
    <property type="molecule type" value="Genomic_DNA"/>
</dbReference>
<accession>A0A345XYL9</accession>
<feature type="transmembrane region" description="Helical" evidence="1">
    <location>
        <begin position="190"/>
        <end position="209"/>
    </location>
</feature>
<feature type="transmembrane region" description="Helical" evidence="1">
    <location>
        <begin position="35"/>
        <end position="55"/>
    </location>
</feature>
<feature type="transmembrane region" description="Helical" evidence="1">
    <location>
        <begin position="139"/>
        <end position="157"/>
    </location>
</feature>
<keyword evidence="3" id="KW-1185">Reference proteome</keyword>
<evidence type="ECO:0000313" key="2">
    <source>
        <dbReference type="EMBL" id="AXK36735.1"/>
    </source>
</evidence>
<feature type="transmembrane region" description="Helical" evidence="1">
    <location>
        <begin position="110"/>
        <end position="132"/>
    </location>
</feature>
<dbReference type="KEGG" id="sarm:DVA86_33435"/>
<evidence type="ECO:0000256" key="1">
    <source>
        <dbReference type="SAM" id="Phobius"/>
    </source>
</evidence>
<dbReference type="Proteomes" id="UP000254425">
    <property type="component" value="Chromosome"/>
</dbReference>
<gene>
    <name evidence="2" type="ORF">DVA86_33435</name>
</gene>
<proteinExistence type="predicted"/>
<keyword evidence="1" id="KW-1133">Transmembrane helix</keyword>
<keyword evidence="1" id="KW-0472">Membrane</keyword>
<sequence>MLLALLGYLAFLVWPGGGPEDDYPVLQQADQETQLGALLIGLAGLLAANYAVLRARRHGTEAHFGVLVLAEWRRTAAHALSVVPLALLVAVVVAGQYAREAARPHAVGNGSFFELATGPVLVLCFGALGVLLGKLVRSAYAAPMAAMVVISLTFVIMPTSGAARWLTPLTADEREAGPLPSDLLGRPADWHVLYLLGLTLLAAAGALLLSGGRTAVVRATAGALVLTVVGAVGQGVGPSDELTAERERATRDPAAAQQECVRHGVTTYCAFPEFTSWTGEWRKVADGVRALAGGEAAERHVTVRQRVYALDESGPGRELLPGPPGEVTADTTWGGERSLEFAASYARGLVADDESERAVYCDARSVLIMWLAVNGTPDGEDAFETTQSNVSGGGATILSPVNAVKMRDREHGVLRALLDRPREDVAQRVKDSWAELVRPGTSTERAAGLLGVKAPAETAADREWNCA</sequence>